<protein>
    <submittedName>
        <fullName evidence="6">Uncharacterized protein</fullName>
    </submittedName>
</protein>
<dbReference type="InterPro" id="IPR056552">
    <property type="entry name" value="Ribonucl_Kappa"/>
</dbReference>
<evidence type="ECO:0000256" key="2">
    <source>
        <dbReference type="ARBA" id="ARBA00022692"/>
    </source>
</evidence>
<dbReference type="Proteomes" id="UP000301737">
    <property type="component" value="Unassembled WGS sequence"/>
</dbReference>
<organism evidence="6 7">
    <name type="scientific">Zygosaccharomyces mellis</name>
    <dbReference type="NCBI Taxonomy" id="42258"/>
    <lineage>
        <taxon>Eukaryota</taxon>
        <taxon>Fungi</taxon>
        <taxon>Dikarya</taxon>
        <taxon>Ascomycota</taxon>
        <taxon>Saccharomycotina</taxon>
        <taxon>Saccharomycetes</taxon>
        <taxon>Saccharomycetales</taxon>
        <taxon>Saccharomycetaceae</taxon>
        <taxon>Zygosaccharomyces</taxon>
    </lineage>
</organism>
<evidence type="ECO:0000256" key="5">
    <source>
        <dbReference type="SAM" id="Phobius"/>
    </source>
</evidence>
<accession>A0A4C2E7D1</accession>
<evidence type="ECO:0000313" key="6">
    <source>
        <dbReference type="EMBL" id="GCF00188.1"/>
    </source>
</evidence>
<dbReference type="OrthoDB" id="67317at2759"/>
<feature type="transmembrane region" description="Helical" evidence="5">
    <location>
        <begin position="49"/>
        <end position="70"/>
    </location>
</feature>
<keyword evidence="7" id="KW-1185">Reference proteome</keyword>
<dbReference type="Pfam" id="PF23489">
    <property type="entry name" value="V-ATPase_su_f"/>
    <property type="match status" value="1"/>
</dbReference>
<comment type="subcellular location">
    <subcellularLocation>
        <location evidence="1">Membrane</location>
    </subcellularLocation>
</comment>
<keyword evidence="3 5" id="KW-1133">Transmembrane helix</keyword>
<keyword evidence="4 5" id="KW-0472">Membrane</keyword>
<evidence type="ECO:0000313" key="7">
    <source>
        <dbReference type="Proteomes" id="UP000301737"/>
    </source>
</evidence>
<comment type="caution">
    <text evidence="6">The sequence shown here is derived from an EMBL/GenBank/DDBJ whole genome shotgun (WGS) entry which is preliminary data.</text>
</comment>
<feature type="transmembrane region" description="Helical" evidence="5">
    <location>
        <begin position="20"/>
        <end position="37"/>
    </location>
</feature>
<dbReference type="AlphaFoldDB" id="A0A4C2E7D1"/>
<proteinExistence type="predicted"/>
<reference evidence="6 7" key="1">
    <citation type="submission" date="2019-01" db="EMBL/GenBank/DDBJ databases">
        <title>Draft Genome Sequencing of Zygosaccharomyces mellis Ca-7.</title>
        <authorList>
            <person name="Shiwa Y."/>
            <person name="Kanesaki Y."/>
            <person name="Ishige T."/>
            <person name="Mura K."/>
            <person name="Hori T."/>
            <person name="Tamura T."/>
        </authorList>
    </citation>
    <scope>NUCLEOTIDE SEQUENCE [LARGE SCALE GENOMIC DNA]</scope>
    <source>
        <strain evidence="6 7">Ca-7</strain>
    </source>
</reference>
<feature type="transmembrane region" description="Helical" evidence="5">
    <location>
        <begin position="90"/>
        <end position="114"/>
    </location>
</feature>
<name>A0A4C2E7D1_9SACH</name>
<evidence type="ECO:0000256" key="3">
    <source>
        <dbReference type="ARBA" id="ARBA00022989"/>
    </source>
</evidence>
<dbReference type="GO" id="GO:0016020">
    <property type="term" value="C:membrane"/>
    <property type="evidence" value="ECO:0007669"/>
    <property type="project" value="UniProtKB-SubCell"/>
</dbReference>
<keyword evidence="2 5" id="KW-0812">Transmembrane</keyword>
<evidence type="ECO:0000256" key="1">
    <source>
        <dbReference type="ARBA" id="ARBA00004370"/>
    </source>
</evidence>
<gene>
    <name evidence="6" type="ORF">ZYGM_001437</name>
</gene>
<sequence>MRPVVSVCYQIRDRLPKEHLVLMVITSIFFLISYFPPMHTNKIFQPGKAWFCTILSAFGVLILTPIAHLFNSNHESFVGSVNDPEDGPAVAHTVYLAALVYLIFFVFCGSQAFLASRKRSVALS</sequence>
<evidence type="ECO:0000256" key="4">
    <source>
        <dbReference type="ARBA" id="ARBA00023136"/>
    </source>
</evidence>
<dbReference type="EMBL" id="BIMX01000016">
    <property type="protein sequence ID" value="GCF00188.1"/>
    <property type="molecule type" value="Genomic_DNA"/>
</dbReference>